<protein>
    <recommendedName>
        <fullName evidence="1">Polymerase beta nucleotidyltransferase domain-containing protein</fullName>
    </recommendedName>
</protein>
<dbReference type="RefSeq" id="WP_099168824.1">
    <property type="nucleotide sequence ID" value="NZ_JAAQYN010000035.1"/>
</dbReference>
<dbReference type="InterPro" id="IPR043519">
    <property type="entry name" value="NT_sf"/>
</dbReference>
<sequence>MEIDDMAAAIASWASTQPLIRKVYLFGSRVRGTHMPSSDLDVAVEVCTLQGDSGAFTTWTGEAHRLKALIVGVVPVNIDLEWYGGEADTPRIHAGLQESSIVCVGSETGGNRVVA</sequence>
<organism evidence="2 3">
    <name type="scientific">Pseudomonas gessardii</name>
    <dbReference type="NCBI Taxonomy" id="78544"/>
    <lineage>
        <taxon>Bacteria</taxon>
        <taxon>Pseudomonadati</taxon>
        <taxon>Pseudomonadota</taxon>
        <taxon>Gammaproteobacteria</taxon>
        <taxon>Pseudomonadales</taxon>
        <taxon>Pseudomonadaceae</taxon>
        <taxon>Pseudomonas</taxon>
    </lineage>
</organism>
<evidence type="ECO:0000313" key="2">
    <source>
        <dbReference type="EMBL" id="MCF5109554.1"/>
    </source>
</evidence>
<comment type="caution">
    <text evidence="2">The sequence shown here is derived from an EMBL/GenBank/DDBJ whole genome shotgun (WGS) entry which is preliminary data.</text>
</comment>
<feature type="domain" description="Polymerase beta nucleotidyltransferase" evidence="1">
    <location>
        <begin position="10"/>
        <end position="45"/>
    </location>
</feature>
<dbReference type="SUPFAM" id="SSF81301">
    <property type="entry name" value="Nucleotidyltransferase"/>
    <property type="match status" value="1"/>
</dbReference>
<dbReference type="InterPro" id="IPR041633">
    <property type="entry name" value="Polbeta"/>
</dbReference>
<dbReference type="Proteomes" id="UP000814003">
    <property type="component" value="Unassembled WGS sequence"/>
</dbReference>
<keyword evidence="3" id="KW-1185">Reference proteome</keyword>
<evidence type="ECO:0000313" key="3">
    <source>
        <dbReference type="Proteomes" id="UP000814003"/>
    </source>
</evidence>
<gene>
    <name evidence="2" type="ORF">GIW56_22250</name>
</gene>
<dbReference type="CDD" id="cd05403">
    <property type="entry name" value="NT_KNTase_like"/>
    <property type="match status" value="1"/>
</dbReference>
<dbReference type="EMBL" id="WKED01000051">
    <property type="protein sequence ID" value="MCF5109554.1"/>
    <property type="molecule type" value="Genomic_DNA"/>
</dbReference>
<dbReference type="Gene3D" id="3.30.460.10">
    <property type="entry name" value="Beta Polymerase, domain 2"/>
    <property type="match status" value="1"/>
</dbReference>
<evidence type="ECO:0000259" key="1">
    <source>
        <dbReference type="Pfam" id="PF18765"/>
    </source>
</evidence>
<dbReference type="Pfam" id="PF18765">
    <property type="entry name" value="Polbeta"/>
    <property type="match status" value="1"/>
</dbReference>
<proteinExistence type="predicted"/>
<reference evidence="2 3" key="1">
    <citation type="submission" date="2019-11" db="EMBL/GenBank/DDBJ databases">
        <title>Epiphytic Pseudomonas syringae from cherry orchards.</title>
        <authorList>
            <person name="Hulin M.T."/>
        </authorList>
    </citation>
    <scope>NUCLEOTIDE SEQUENCE [LARGE SCALE GENOMIC DNA]</scope>
    <source>
        <strain evidence="2 3">PA-6-5B</strain>
    </source>
</reference>
<accession>A0ABS9FB36</accession>
<name>A0ABS9FB36_9PSED</name>